<feature type="transmembrane region" description="Helical" evidence="6">
    <location>
        <begin position="92"/>
        <end position="114"/>
    </location>
</feature>
<gene>
    <name evidence="8" type="ordered locus">HPL003_10585</name>
</gene>
<keyword evidence="2" id="KW-0813">Transport</keyword>
<feature type="domain" description="Major facilitator superfamily (MFS) profile" evidence="7">
    <location>
        <begin position="19"/>
        <end position="399"/>
    </location>
</feature>
<feature type="transmembrane region" description="Helical" evidence="6">
    <location>
        <begin position="21"/>
        <end position="39"/>
    </location>
</feature>
<reference key="2">
    <citation type="submission" date="2011-11" db="EMBL/GenBank/DDBJ databases">
        <authorList>
            <person name="Shin S.H."/>
            <person name="Kim S."/>
            <person name="Kim J.Y."/>
        </authorList>
    </citation>
    <scope>NUCLEOTIDE SEQUENCE</scope>
    <source>
        <strain>HPL-003</strain>
    </source>
</reference>
<feature type="transmembrane region" description="Helical" evidence="6">
    <location>
        <begin position="218"/>
        <end position="244"/>
    </location>
</feature>
<dbReference type="GO" id="GO:0005886">
    <property type="term" value="C:plasma membrane"/>
    <property type="evidence" value="ECO:0007669"/>
    <property type="project" value="UniProtKB-SubCell"/>
</dbReference>
<dbReference type="KEGG" id="pta:HPL003_10585"/>
<dbReference type="GO" id="GO:0022857">
    <property type="term" value="F:transmembrane transporter activity"/>
    <property type="evidence" value="ECO:0007669"/>
    <property type="project" value="InterPro"/>
</dbReference>
<dbReference type="STRING" id="985665.HPL003_10585"/>
<dbReference type="Pfam" id="PF06779">
    <property type="entry name" value="MFS_4"/>
    <property type="match status" value="1"/>
</dbReference>
<evidence type="ECO:0000256" key="5">
    <source>
        <dbReference type="ARBA" id="ARBA00023136"/>
    </source>
</evidence>
<reference evidence="9" key="1">
    <citation type="submission" date="2011-11" db="EMBL/GenBank/DDBJ databases">
        <title>Complete sequence of Paenibacillus terrae HPL-003.</title>
        <authorList>
            <person name="Shin S.H."/>
            <person name="Kim S."/>
            <person name="Kim J.Y."/>
        </authorList>
    </citation>
    <scope>NUCLEOTIDE SEQUENCE [LARGE SCALE GENOMIC DNA]</scope>
    <source>
        <strain evidence="9">HPL-003</strain>
    </source>
</reference>
<reference evidence="8 9" key="3">
    <citation type="journal article" date="2012" name="J. Bacteriol.">
        <title>Genome Sequence of Paenibacillus terrae HPL-003, a Xylanase-Producing Bacterium Isolated from Soil Found in Forest Residue.</title>
        <authorList>
            <person name="Shin S.H."/>
            <person name="Kim S."/>
            <person name="Kim J.Y."/>
            <person name="Song H.Y."/>
            <person name="Cho S.J."/>
            <person name="Kim D.R."/>
            <person name="Lee K.I."/>
            <person name="Lim H.K."/>
            <person name="Park N.J."/>
            <person name="Hwang I.T."/>
            <person name="Yang K.S."/>
        </authorList>
    </citation>
    <scope>NUCLEOTIDE SEQUENCE [LARGE SCALE GENOMIC DNA]</scope>
    <source>
        <strain evidence="8 9">HPL-003</strain>
    </source>
</reference>
<dbReference type="HOGENOM" id="CLU_001265_7_2_9"/>
<keyword evidence="4 6" id="KW-1133">Transmembrane helix</keyword>
<dbReference type="PANTHER" id="PTHR23537:SF1">
    <property type="entry name" value="SUGAR TRANSPORTER"/>
    <property type="match status" value="1"/>
</dbReference>
<accession>G7VW77</accession>
<evidence type="ECO:0000256" key="1">
    <source>
        <dbReference type="ARBA" id="ARBA00004651"/>
    </source>
</evidence>
<dbReference type="PROSITE" id="PS50850">
    <property type="entry name" value="MFS"/>
    <property type="match status" value="1"/>
</dbReference>
<dbReference type="SUPFAM" id="SSF103473">
    <property type="entry name" value="MFS general substrate transporter"/>
    <property type="match status" value="1"/>
</dbReference>
<evidence type="ECO:0000256" key="3">
    <source>
        <dbReference type="ARBA" id="ARBA00022692"/>
    </source>
</evidence>
<proteinExistence type="predicted"/>
<feature type="transmembrane region" description="Helical" evidence="6">
    <location>
        <begin position="120"/>
        <end position="138"/>
    </location>
</feature>
<evidence type="ECO:0000313" key="8">
    <source>
        <dbReference type="EMBL" id="AET58878.1"/>
    </source>
</evidence>
<dbReference type="InterPro" id="IPR010645">
    <property type="entry name" value="MFS_4"/>
</dbReference>
<name>G7VW77_PAETH</name>
<feature type="transmembrane region" description="Helical" evidence="6">
    <location>
        <begin position="59"/>
        <end position="80"/>
    </location>
</feature>
<dbReference type="InterPro" id="IPR020846">
    <property type="entry name" value="MFS_dom"/>
</dbReference>
<feature type="transmembrane region" description="Helical" evidence="6">
    <location>
        <begin position="308"/>
        <end position="330"/>
    </location>
</feature>
<feature type="transmembrane region" description="Helical" evidence="6">
    <location>
        <begin position="282"/>
        <end position="302"/>
    </location>
</feature>
<evidence type="ECO:0000256" key="6">
    <source>
        <dbReference type="SAM" id="Phobius"/>
    </source>
</evidence>
<protein>
    <submittedName>
        <fullName evidence="8">Permease of the major facilitator superfamily protein</fullName>
    </submittedName>
</protein>
<organism evidence="8 9">
    <name type="scientific">Paenibacillus terrae (strain HPL-003)</name>
    <dbReference type="NCBI Taxonomy" id="985665"/>
    <lineage>
        <taxon>Bacteria</taxon>
        <taxon>Bacillati</taxon>
        <taxon>Bacillota</taxon>
        <taxon>Bacilli</taxon>
        <taxon>Bacillales</taxon>
        <taxon>Paenibacillaceae</taxon>
        <taxon>Paenibacillus</taxon>
    </lineage>
</organism>
<sequence length="407" mass="43936">MKGAILMQLFRTQVNDSTRTMIAGFVMLIIAMGIGRFSYTSILPLMQSQTHLTATESGYLAGSNNLGYLIAGFGAGFITWGNRRAHHLRIHLILCIISTGLMGITSSFIGWLFLRFIAGISSGLIYVLSSSLVMDALISYKREKWVGFFYGGVGTGIALTGLTTPFLSHFTWRGAWIGFFVVSLILTLPIWSYIHDAKPQPLSTNSASKHSLILPHSIFVWLLVAYGLEGLGYIVSATFLVAMVKQMPNISAFADFSWIVVGLAAVPSPLFWSWWASHASYIKPLITALILQALGVTMPIIMPNIIGVVIGSILFGGTFMGISMLSLAAARMVRQSNSNYAIALMTGFFGIGQIIGPIGAGFILEAAHSYSLALIISASVLALAVIILIFGTVILSKTELNCMSQSK</sequence>
<dbReference type="InterPro" id="IPR036259">
    <property type="entry name" value="MFS_trans_sf"/>
</dbReference>
<feature type="transmembrane region" description="Helical" evidence="6">
    <location>
        <begin position="342"/>
        <end position="364"/>
    </location>
</feature>
<dbReference type="AlphaFoldDB" id="G7VW77"/>
<keyword evidence="3 6" id="KW-0812">Transmembrane</keyword>
<dbReference type="eggNOG" id="COG2814">
    <property type="taxonomic scope" value="Bacteria"/>
</dbReference>
<keyword evidence="5 6" id="KW-0472">Membrane</keyword>
<dbReference type="EMBL" id="CP003107">
    <property type="protein sequence ID" value="AET58878.1"/>
    <property type="molecule type" value="Genomic_DNA"/>
</dbReference>
<comment type="subcellular location">
    <subcellularLocation>
        <location evidence="1">Cell membrane</location>
        <topology evidence="1">Multi-pass membrane protein</topology>
    </subcellularLocation>
</comment>
<feature type="transmembrane region" description="Helical" evidence="6">
    <location>
        <begin position="174"/>
        <end position="194"/>
    </location>
</feature>
<evidence type="ECO:0000313" key="9">
    <source>
        <dbReference type="Proteomes" id="UP000005876"/>
    </source>
</evidence>
<feature type="transmembrane region" description="Helical" evidence="6">
    <location>
        <begin position="256"/>
        <end position="275"/>
    </location>
</feature>
<feature type="transmembrane region" description="Helical" evidence="6">
    <location>
        <begin position="370"/>
        <end position="395"/>
    </location>
</feature>
<feature type="transmembrane region" description="Helical" evidence="6">
    <location>
        <begin position="145"/>
        <end position="168"/>
    </location>
</feature>
<dbReference type="PANTHER" id="PTHR23537">
    <property type="match status" value="1"/>
</dbReference>
<evidence type="ECO:0000256" key="2">
    <source>
        <dbReference type="ARBA" id="ARBA00022448"/>
    </source>
</evidence>
<dbReference type="Proteomes" id="UP000005876">
    <property type="component" value="Chromosome"/>
</dbReference>
<dbReference type="Gene3D" id="1.20.1250.20">
    <property type="entry name" value="MFS general substrate transporter like domains"/>
    <property type="match status" value="2"/>
</dbReference>
<evidence type="ECO:0000259" key="7">
    <source>
        <dbReference type="PROSITE" id="PS50850"/>
    </source>
</evidence>
<evidence type="ECO:0000256" key="4">
    <source>
        <dbReference type="ARBA" id="ARBA00022989"/>
    </source>
</evidence>